<dbReference type="EMBL" id="JZWI01000050">
    <property type="protein sequence ID" value="KLN52567.1"/>
    <property type="molecule type" value="Genomic_DNA"/>
</dbReference>
<organism evidence="2 3">
    <name type="scientific">Variovorax paradoxus</name>
    <dbReference type="NCBI Taxonomy" id="34073"/>
    <lineage>
        <taxon>Bacteria</taxon>
        <taxon>Pseudomonadati</taxon>
        <taxon>Pseudomonadota</taxon>
        <taxon>Betaproteobacteria</taxon>
        <taxon>Burkholderiales</taxon>
        <taxon>Comamonadaceae</taxon>
        <taxon>Variovorax</taxon>
    </lineage>
</organism>
<name>A0A0H2LVP7_VARPD</name>
<keyword evidence="3" id="KW-1185">Reference proteome</keyword>
<gene>
    <name evidence="2" type="primary">hcnA4</name>
    <name evidence="2" type="ORF">VPARA_63490</name>
</gene>
<dbReference type="EC" id="1.4.99.5" evidence="2"/>
<dbReference type="GO" id="GO:0051536">
    <property type="term" value="F:iron-sulfur cluster binding"/>
    <property type="evidence" value="ECO:0007669"/>
    <property type="project" value="InterPro"/>
</dbReference>
<proteinExistence type="predicted"/>
<accession>A0A0H2LVP7</accession>
<evidence type="ECO:0000256" key="1">
    <source>
        <dbReference type="ARBA" id="ARBA00023002"/>
    </source>
</evidence>
<dbReference type="PATRIC" id="fig|34073.19.peg.6534"/>
<dbReference type="Pfam" id="PF13510">
    <property type="entry name" value="Fer2_4"/>
    <property type="match status" value="1"/>
</dbReference>
<keyword evidence="1 2" id="KW-0560">Oxidoreductase</keyword>
<evidence type="ECO:0000313" key="2">
    <source>
        <dbReference type="EMBL" id="KLN52567.1"/>
    </source>
</evidence>
<comment type="caution">
    <text evidence="2">The sequence shown here is derived from an EMBL/GenBank/DDBJ whole genome shotgun (WGS) entry which is preliminary data.</text>
</comment>
<dbReference type="Gene3D" id="3.10.20.440">
    <property type="entry name" value="2Fe-2S iron-sulphur cluster binding domain, sarcosine oxidase, alpha subunit, N-terminal domain"/>
    <property type="match status" value="1"/>
</dbReference>
<dbReference type="InterPro" id="IPR042204">
    <property type="entry name" value="2Fe-2S-bd_N"/>
</dbReference>
<dbReference type="GO" id="GO:0050622">
    <property type="term" value="F:glycine dehydrogenase (cyanide-forming) activity"/>
    <property type="evidence" value="ECO:0007669"/>
    <property type="project" value="UniProtKB-EC"/>
</dbReference>
<sequence>MPESTPSSSRPPARFVRLAETDRPALAFLIDGQPATALAGDTLLVALLSQGRRVRDSEFGDGARAGFCLMGACQDCWVWAASGERLRACSTAVEAGMSVLTRPPVGQWPMTPDLKELLARQAAEGGA</sequence>
<dbReference type="Proteomes" id="UP000035170">
    <property type="component" value="Unassembled WGS sequence"/>
</dbReference>
<dbReference type="SUPFAM" id="SSF54292">
    <property type="entry name" value="2Fe-2S ferredoxin-like"/>
    <property type="match status" value="1"/>
</dbReference>
<reference evidence="2 3" key="1">
    <citation type="submission" date="2015-03" db="EMBL/GenBank/DDBJ databases">
        <title>Genome sequence of Variovorax paradoxus TBEA6.</title>
        <authorList>
            <person name="Poehlein A."/>
            <person name="Schuldes J."/>
            <person name="Wuebbeler J.H."/>
            <person name="Hiessl S."/>
            <person name="Steinbuechel A."/>
            <person name="Daniel R."/>
        </authorList>
    </citation>
    <scope>NUCLEOTIDE SEQUENCE [LARGE SCALE GENOMIC DNA]</scope>
    <source>
        <strain evidence="2 3">TBEA6</strain>
    </source>
</reference>
<dbReference type="InterPro" id="IPR036010">
    <property type="entry name" value="2Fe-2S_ferredoxin-like_sf"/>
</dbReference>
<dbReference type="RefSeq" id="WP_047787414.1">
    <property type="nucleotide sequence ID" value="NZ_JZWI01000050.1"/>
</dbReference>
<protein>
    <submittedName>
        <fullName evidence="2">Hydrogen cyanide synthase subunit HcnA</fullName>
        <ecNumber evidence="2">1.4.99.5</ecNumber>
    </submittedName>
</protein>
<evidence type="ECO:0000313" key="3">
    <source>
        <dbReference type="Proteomes" id="UP000035170"/>
    </source>
</evidence>
<dbReference type="AlphaFoldDB" id="A0A0H2LVP7"/>